<feature type="compositionally biased region" description="Gly residues" evidence="1">
    <location>
        <begin position="166"/>
        <end position="176"/>
    </location>
</feature>
<feature type="domain" description="DFDF" evidence="2">
    <location>
        <begin position="56"/>
        <end position="92"/>
    </location>
</feature>
<feature type="region of interest" description="Disordered" evidence="1">
    <location>
        <begin position="151"/>
        <end position="184"/>
    </location>
</feature>
<dbReference type="AlphaFoldDB" id="A0AAD5DZU0"/>
<sequence length="184" mass="20896">MSLVSHGDIRYEGTLYTIDMPNSTIALSNVRCFGTEGRRKENQVPPSDQVFEYVVFKGSEIKELTEAFDFEEALKRFNKDEIVKEAEEEHVAVAPKEGAYVKDDFFDQLSCDTLERLHLQEEGEREDWRAKMAAQRKVDVETFGGMGVSRNRNYRYGRGRGRGYGRGRGGGRGGRGQQMSQPAQ</sequence>
<keyword evidence="4" id="KW-1185">Reference proteome</keyword>
<dbReference type="GO" id="GO:0033962">
    <property type="term" value="P:P-body assembly"/>
    <property type="evidence" value="ECO:0007669"/>
    <property type="project" value="TreeGrafter"/>
</dbReference>
<dbReference type="SUPFAM" id="SSF50182">
    <property type="entry name" value="Sm-like ribonucleoproteins"/>
    <property type="match status" value="1"/>
</dbReference>
<comment type="caution">
    <text evidence="3">The sequence shown here is derived from an EMBL/GenBank/DDBJ whole genome shotgun (WGS) entry which is preliminary data.</text>
</comment>
<dbReference type="CDD" id="cd01736">
    <property type="entry name" value="LSm14_N"/>
    <property type="match status" value="1"/>
</dbReference>
<protein>
    <recommendedName>
        <fullName evidence="2">DFDF domain-containing protein</fullName>
    </recommendedName>
</protein>
<dbReference type="InterPro" id="IPR025609">
    <property type="entry name" value="Lsm14-like_N"/>
</dbReference>
<dbReference type="GO" id="GO:0034063">
    <property type="term" value="P:stress granule assembly"/>
    <property type="evidence" value="ECO:0007669"/>
    <property type="project" value="TreeGrafter"/>
</dbReference>
<organism evidence="3 4">
    <name type="scientific">Chlorella ohadii</name>
    <dbReference type="NCBI Taxonomy" id="2649997"/>
    <lineage>
        <taxon>Eukaryota</taxon>
        <taxon>Viridiplantae</taxon>
        <taxon>Chlorophyta</taxon>
        <taxon>core chlorophytes</taxon>
        <taxon>Trebouxiophyceae</taxon>
        <taxon>Chlorellales</taxon>
        <taxon>Chlorellaceae</taxon>
        <taxon>Chlorella clade</taxon>
        <taxon>Chlorella</taxon>
    </lineage>
</organism>
<dbReference type="InterPro" id="IPR019050">
    <property type="entry name" value="FDF_dom"/>
</dbReference>
<dbReference type="SMART" id="SM01199">
    <property type="entry name" value="FDF"/>
    <property type="match status" value="1"/>
</dbReference>
<dbReference type="Proteomes" id="UP001205105">
    <property type="component" value="Unassembled WGS sequence"/>
</dbReference>
<accession>A0AAD5DZU0</accession>
<dbReference type="SMART" id="SM01271">
    <property type="entry name" value="LSM14"/>
    <property type="match status" value="1"/>
</dbReference>
<evidence type="ECO:0000313" key="4">
    <source>
        <dbReference type="Proteomes" id="UP001205105"/>
    </source>
</evidence>
<dbReference type="GO" id="GO:0003729">
    <property type="term" value="F:mRNA binding"/>
    <property type="evidence" value="ECO:0007669"/>
    <property type="project" value="TreeGrafter"/>
</dbReference>
<dbReference type="EMBL" id="JADXDR010000017">
    <property type="protein sequence ID" value="KAI7845446.1"/>
    <property type="molecule type" value="Genomic_DNA"/>
</dbReference>
<dbReference type="PANTHER" id="PTHR13586">
    <property type="entry name" value="SCD6 PROTEIN-RELATED"/>
    <property type="match status" value="1"/>
</dbReference>
<dbReference type="PROSITE" id="PS51512">
    <property type="entry name" value="DFDF"/>
    <property type="match status" value="1"/>
</dbReference>
<evidence type="ECO:0000259" key="2">
    <source>
        <dbReference type="PROSITE" id="PS51512"/>
    </source>
</evidence>
<proteinExistence type="predicted"/>
<dbReference type="Gene3D" id="2.30.30.100">
    <property type="match status" value="1"/>
</dbReference>
<dbReference type="Pfam" id="PF12701">
    <property type="entry name" value="LSM14"/>
    <property type="match status" value="1"/>
</dbReference>
<evidence type="ECO:0000313" key="3">
    <source>
        <dbReference type="EMBL" id="KAI7845446.1"/>
    </source>
</evidence>
<feature type="compositionally biased region" description="Basic residues" evidence="1">
    <location>
        <begin position="152"/>
        <end position="165"/>
    </location>
</feature>
<dbReference type="InterPro" id="IPR010920">
    <property type="entry name" value="LSM_dom_sf"/>
</dbReference>
<gene>
    <name evidence="3" type="ORF">COHA_000996</name>
</gene>
<dbReference type="GO" id="GO:0000932">
    <property type="term" value="C:P-body"/>
    <property type="evidence" value="ECO:0007669"/>
    <property type="project" value="TreeGrafter"/>
</dbReference>
<evidence type="ECO:0000256" key="1">
    <source>
        <dbReference type="SAM" id="MobiDB-lite"/>
    </source>
</evidence>
<dbReference type="InterPro" id="IPR025762">
    <property type="entry name" value="DFDF"/>
</dbReference>
<name>A0AAD5DZU0_9CHLO</name>
<reference evidence="3" key="1">
    <citation type="submission" date="2020-11" db="EMBL/GenBank/DDBJ databases">
        <title>Chlorella ohadii genome sequencing and assembly.</title>
        <authorList>
            <person name="Murik O."/>
            <person name="Treves H."/>
            <person name="Kedem I."/>
            <person name="Shotland Y."/>
            <person name="Kaplan A."/>
        </authorList>
    </citation>
    <scope>NUCLEOTIDE SEQUENCE</scope>
    <source>
        <strain evidence="3">1</strain>
    </source>
</reference>